<dbReference type="Pfam" id="PF01022">
    <property type="entry name" value="HTH_5"/>
    <property type="match status" value="1"/>
</dbReference>
<keyword evidence="1" id="KW-0805">Transcription regulation</keyword>
<dbReference type="GO" id="GO:0003700">
    <property type="term" value="F:DNA-binding transcription factor activity"/>
    <property type="evidence" value="ECO:0007669"/>
    <property type="project" value="InterPro"/>
</dbReference>
<sequence>MDLEKLHANAEAASRLLKAMCNGHRLLILCQLGQKELCVTELVNIVGLSQSALSQHLARLRRDGLVATRRDAQTIYYRLASREAEALIATLYELYCGPAQAGSGEPAAPRNDTRAA</sequence>
<dbReference type="SUPFAM" id="SSF46785">
    <property type="entry name" value="Winged helix' DNA-binding domain"/>
    <property type="match status" value="1"/>
</dbReference>
<evidence type="ECO:0000256" key="3">
    <source>
        <dbReference type="ARBA" id="ARBA00023163"/>
    </source>
</evidence>
<feature type="domain" description="HTH arsR-type" evidence="4">
    <location>
        <begin position="3"/>
        <end position="99"/>
    </location>
</feature>
<dbReference type="Proteomes" id="UP001301140">
    <property type="component" value="Unassembled WGS sequence"/>
</dbReference>
<dbReference type="SMART" id="SM00418">
    <property type="entry name" value="HTH_ARSR"/>
    <property type="match status" value="1"/>
</dbReference>
<evidence type="ECO:0000313" key="5">
    <source>
        <dbReference type="EMBL" id="MDF1586357.1"/>
    </source>
</evidence>
<dbReference type="PROSITE" id="PS50987">
    <property type="entry name" value="HTH_ARSR_2"/>
    <property type="match status" value="1"/>
</dbReference>
<keyword evidence="3" id="KW-0804">Transcription</keyword>
<evidence type="ECO:0000256" key="2">
    <source>
        <dbReference type="ARBA" id="ARBA00023125"/>
    </source>
</evidence>
<dbReference type="EMBL" id="JARGEQ010000082">
    <property type="protein sequence ID" value="MDF1586357.1"/>
    <property type="molecule type" value="Genomic_DNA"/>
</dbReference>
<accession>A0AAP3UZ14</accession>
<evidence type="ECO:0000259" key="4">
    <source>
        <dbReference type="PROSITE" id="PS50987"/>
    </source>
</evidence>
<gene>
    <name evidence="5" type="ORF">PZ740_08150</name>
</gene>
<dbReference type="AlphaFoldDB" id="A0AAP3UZ14"/>
<evidence type="ECO:0000256" key="1">
    <source>
        <dbReference type="ARBA" id="ARBA00023015"/>
    </source>
</evidence>
<dbReference type="PANTHER" id="PTHR33154">
    <property type="entry name" value="TRANSCRIPTIONAL REGULATOR, ARSR FAMILY"/>
    <property type="match status" value="1"/>
</dbReference>
<organism evidence="5 6">
    <name type="scientific">Marinimicrococcus flavescens</name>
    <dbReference type="NCBI Taxonomy" id="3031815"/>
    <lineage>
        <taxon>Bacteria</taxon>
        <taxon>Pseudomonadati</taxon>
        <taxon>Pseudomonadota</taxon>
        <taxon>Alphaproteobacteria</taxon>
        <taxon>Geminicoccales</taxon>
        <taxon>Geminicoccaceae</taxon>
        <taxon>Marinimicrococcus</taxon>
    </lineage>
</organism>
<dbReference type="InterPro" id="IPR051081">
    <property type="entry name" value="HTH_MetalResp_TranReg"/>
</dbReference>
<evidence type="ECO:0000313" key="6">
    <source>
        <dbReference type="Proteomes" id="UP001301140"/>
    </source>
</evidence>
<dbReference type="RefSeq" id="WP_327788771.1">
    <property type="nucleotide sequence ID" value="NZ_JARGEQ010000082.1"/>
</dbReference>
<proteinExistence type="predicted"/>
<dbReference type="CDD" id="cd00090">
    <property type="entry name" value="HTH_ARSR"/>
    <property type="match status" value="1"/>
</dbReference>
<dbReference type="Gene3D" id="1.10.10.10">
    <property type="entry name" value="Winged helix-like DNA-binding domain superfamily/Winged helix DNA-binding domain"/>
    <property type="match status" value="1"/>
</dbReference>
<dbReference type="InterPro" id="IPR001845">
    <property type="entry name" value="HTH_ArsR_DNA-bd_dom"/>
</dbReference>
<dbReference type="PRINTS" id="PR00778">
    <property type="entry name" value="HTHARSR"/>
</dbReference>
<name>A0AAP3UZ14_9PROT</name>
<reference evidence="5 6" key="1">
    <citation type="submission" date="2023-03" db="EMBL/GenBank/DDBJ databases">
        <title>YIM 152171 draft genome.</title>
        <authorList>
            <person name="Yang Z."/>
        </authorList>
    </citation>
    <scope>NUCLEOTIDE SEQUENCE [LARGE SCALE GENOMIC DNA]</scope>
    <source>
        <strain evidence="5 6">YIM 152171</strain>
    </source>
</reference>
<keyword evidence="6" id="KW-1185">Reference proteome</keyword>
<keyword evidence="2" id="KW-0238">DNA-binding</keyword>
<dbReference type="PANTHER" id="PTHR33154:SF28">
    <property type="entry name" value="HTH-TYPE TRANSCRIPTIONAL REGULATOR YGAV-RELATED"/>
    <property type="match status" value="1"/>
</dbReference>
<dbReference type="InterPro" id="IPR036390">
    <property type="entry name" value="WH_DNA-bd_sf"/>
</dbReference>
<comment type="caution">
    <text evidence="5">The sequence shown here is derived from an EMBL/GenBank/DDBJ whole genome shotgun (WGS) entry which is preliminary data.</text>
</comment>
<dbReference type="NCBIfam" id="NF033788">
    <property type="entry name" value="HTH_metalloreg"/>
    <property type="match status" value="1"/>
</dbReference>
<dbReference type="InterPro" id="IPR011991">
    <property type="entry name" value="ArsR-like_HTH"/>
</dbReference>
<dbReference type="GO" id="GO:0003677">
    <property type="term" value="F:DNA binding"/>
    <property type="evidence" value="ECO:0007669"/>
    <property type="project" value="UniProtKB-KW"/>
</dbReference>
<dbReference type="InterPro" id="IPR036388">
    <property type="entry name" value="WH-like_DNA-bd_sf"/>
</dbReference>
<protein>
    <submittedName>
        <fullName evidence="5">Metalloregulator ArsR/SmtB family transcription factor</fullName>
    </submittedName>
</protein>